<sequence length="233" mass="24571">MLSATVSPDGRRVAWVERDGTLWVSALDGSGKRKVREQTDSMCQTAWSPDSRQLTASVAGEGAGLVDVVSGAYRKVDGLLGCHPVWAANGTIALADGGDGTVFLTDRRGAARRVIPGLGGKGSAYGCYDLASISPDGRRIALFRIARGSEPGDAARSLLANAVLDTRTGKSVALPLSGRELRQVFFQADGSMVVRVRSGDRYTLLLVDEAGKKVAEQPEPASLRDMQIINALG</sequence>
<dbReference type="STRING" id="709881.SAMN04489832_4777"/>
<dbReference type="Proteomes" id="UP000185124">
    <property type="component" value="Unassembled WGS sequence"/>
</dbReference>
<reference evidence="2" key="1">
    <citation type="submission" date="2016-12" db="EMBL/GenBank/DDBJ databases">
        <authorList>
            <person name="Varghese N."/>
            <person name="Submissions S."/>
        </authorList>
    </citation>
    <scope>NUCLEOTIDE SEQUENCE [LARGE SCALE GENOMIC DNA]</scope>
    <source>
        <strain evidence="2">DSM 45599</strain>
    </source>
</reference>
<proteinExistence type="predicted"/>
<protein>
    <recommendedName>
        <fullName evidence="3">WD40-like Beta Propeller Repeat</fullName>
    </recommendedName>
</protein>
<accession>A0A1N6A1Q2</accession>
<evidence type="ECO:0008006" key="3">
    <source>
        <dbReference type="Google" id="ProtNLM"/>
    </source>
</evidence>
<dbReference type="Gene3D" id="2.120.10.30">
    <property type="entry name" value="TolB, C-terminal domain"/>
    <property type="match status" value="1"/>
</dbReference>
<dbReference type="SUPFAM" id="SSF69304">
    <property type="entry name" value="Tricorn protease N-terminal domain"/>
    <property type="match status" value="1"/>
</dbReference>
<gene>
    <name evidence="1" type="ORF">SAMN04489832_4777</name>
</gene>
<dbReference type="AlphaFoldDB" id="A0A1N6A1Q2"/>
<keyword evidence="2" id="KW-1185">Reference proteome</keyword>
<evidence type="ECO:0000313" key="1">
    <source>
        <dbReference type="EMBL" id="SIN27962.1"/>
    </source>
</evidence>
<name>A0A1N6A1Q2_9ACTN</name>
<dbReference type="RefSeq" id="WP_074315622.1">
    <property type="nucleotide sequence ID" value="NZ_FSQT01000002.1"/>
</dbReference>
<evidence type="ECO:0000313" key="2">
    <source>
        <dbReference type="Proteomes" id="UP000185124"/>
    </source>
</evidence>
<dbReference type="OrthoDB" id="3347970at2"/>
<dbReference type="EMBL" id="FSQT01000002">
    <property type="protein sequence ID" value="SIN27962.1"/>
    <property type="molecule type" value="Genomic_DNA"/>
</dbReference>
<dbReference type="InterPro" id="IPR011042">
    <property type="entry name" value="6-blade_b-propeller_TolB-like"/>
</dbReference>
<organism evidence="1 2">
    <name type="scientific">Micromonospora cremea</name>
    <dbReference type="NCBI Taxonomy" id="709881"/>
    <lineage>
        <taxon>Bacteria</taxon>
        <taxon>Bacillati</taxon>
        <taxon>Actinomycetota</taxon>
        <taxon>Actinomycetes</taxon>
        <taxon>Micromonosporales</taxon>
        <taxon>Micromonosporaceae</taxon>
        <taxon>Micromonospora</taxon>
    </lineage>
</organism>